<accession>A0A7J7M9Y1</accession>
<dbReference type="EMBL" id="JACGCM010001662">
    <property type="protein sequence ID" value="KAF6151696.1"/>
    <property type="molecule type" value="Genomic_DNA"/>
</dbReference>
<dbReference type="GO" id="GO:0038023">
    <property type="term" value="F:signaling receptor activity"/>
    <property type="evidence" value="ECO:0007669"/>
    <property type="project" value="TreeGrafter"/>
</dbReference>
<name>A0A7J7M9Y1_9MAGN</name>
<sequence>MRGHVSSELPVDAPAADVWAVYTSCTEFRNILLGMMHNYFKEIEIIEGGGGEVGSVYRLVITSGLGLASEPSTVKNKVTKIDHDNRRMVLQQIEGGFLDLGFNLYEDIFKVIEISDNLSIIRSTVVFEIDDKFEATAALVNCMFTQQIARVVAKYVLEQNAEEYDT</sequence>
<dbReference type="GO" id="GO:0009820">
    <property type="term" value="P:alkaloid metabolic process"/>
    <property type="evidence" value="ECO:0007669"/>
    <property type="project" value="UniProtKB-KW"/>
</dbReference>
<evidence type="ECO:0000256" key="2">
    <source>
        <dbReference type="ARBA" id="ARBA00022589"/>
    </source>
</evidence>
<dbReference type="InterPro" id="IPR000916">
    <property type="entry name" value="Bet_v_I/MLP"/>
</dbReference>
<dbReference type="GO" id="GO:0004864">
    <property type="term" value="F:protein phosphatase inhibitor activity"/>
    <property type="evidence" value="ECO:0007669"/>
    <property type="project" value="TreeGrafter"/>
</dbReference>
<organism evidence="4 5">
    <name type="scientific">Kingdonia uniflora</name>
    <dbReference type="NCBI Taxonomy" id="39325"/>
    <lineage>
        <taxon>Eukaryota</taxon>
        <taxon>Viridiplantae</taxon>
        <taxon>Streptophyta</taxon>
        <taxon>Embryophyta</taxon>
        <taxon>Tracheophyta</taxon>
        <taxon>Spermatophyta</taxon>
        <taxon>Magnoliopsida</taxon>
        <taxon>Ranunculales</taxon>
        <taxon>Circaeasteraceae</taxon>
        <taxon>Kingdonia</taxon>
    </lineage>
</organism>
<dbReference type="OrthoDB" id="1879545at2759"/>
<dbReference type="GO" id="GO:0009738">
    <property type="term" value="P:abscisic acid-activated signaling pathway"/>
    <property type="evidence" value="ECO:0007669"/>
    <property type="project" value="TreeGrafter"/>
</dbReference>
<protein>
    <recommendedName>
        <fullName evidence="3">Bet v I/Major latex protein domain-containing protein</fullName>
    </recommendedName>
</protein>
<dbReference type="PANTHER" id="PTHR31213">
    <property type="entry name" value="OS08G0374000 PROTEIN-RELATED"/>
    <property type="match status" value="1"/>
</dbReference>
<dbReference type="GO" id="GO:0010427">
    <property type="term" value="F:abscisic acid binding"/>
    <property type="evidence" value="ECO:0007669"/>
    <property type="project" value="TreeGrafter"/>
</dbReference>
<evidence type="ECO:0000259" key="3">
    <source>
        <dbReference type="Pfam" id="PF00407"/>
    </source>
</evidence>
<keyword evidence="5" id="KW-1185">Reference proteome</keyword>
<dbReference type="GO" id="GO:0005634">
    <property type="term" value="C:nucleus"/>
    <property type="evidence" value="ECO:0007669"/>
    <property type="project" value="TreeGrafter"/>
</dbReference>
<gene>
    <name evidence="4" type="ORF">GIB67_001979</name>
</gene>
<proteinExistence type="inferred from homology"/>
<dbReference type="SUPFAM" id="SSF55961">
    <property type="entry name" value="Bet v1-like"/>
    <property type="match status" value="1"/>
</dbReference>
<dbReference type="GO" id="GO:0006952">
    <property type="term" value="P:defense response"/>
    <property type="evidence" value="ECO:0007669"/>
    <property type="project" value="InterPro"/>
</dbReference>
<dbReference type="PANTHER" id="PTHR31213:SF19">
    <property type="entry name" value="BET V I_MAJOR LATEX PROTEIN DOMAIN-CONTAINING PROTEIN"/>
    <property type="match status" value="1"/>
</dbReference>
<comment type="similarity">
    <text evidence="1">Belongs to the BetVI family.</text>
</comment>
<evidence type="ECO:0000256" key="1">
    <source>
        <dbReference type="ARBA" id="ARBA00009744"/>
    </source>
</evidence>
<comment type="caution">
    <text evidence="4">The sequence shown here is derived from an EMBL/GenBank/DDBJ whole genome shotgun (WGS) entry which is preliminary data.</text>
</comment>
<reference evidence="4 5" key="1">
    <citation type="journal article" date="2020" name="IScience">
        <title>Genome Sequencing of the Endangered Kingdonia uniflora (Circaeasteraceae, Ranunculales) Reveals Potential Mechanisms of Evolutionary Specialization.</title>
        <authorList>
            <person name="Sun Y."/>
            <person name="Deng T."/>
            <person name="Zhang A."/>
            <person name="Moore M.J."/>
            <person name="Landis J.B."/>
            <person name="Lin N."/>
            <person name="Zhang H."/>
            <person name="Zhang X."/>
            <person name="Huang J."/>
            <person name="Zhang X."/>
            <person name="Sun H."/>
            <person name="Wang H."/>
        </authorList>
    </citation>
    <scope>NUCLEOTIDE SEQUENCE [LARGE SCALE GENOMIC DNA]</scope>
    <source>
        <strain evidence="4">TB1705</strain>
        <tissue evidence="4">Leaf</tissue>
    </source>
</reference>
<evidence type="ECO:0000313" key="4">
    <source>
        <dbReference type="EMBL" id="KAF6151696.1"/>
    </source>
</evidence>
<dbReference type="Proteomes" id="UP000541444">
    <property type="component" value="Unassembled WGS sequence"/>
</dbReference>
<dbReference type="AlphaFoldDB" id="A0A7J7M9Y1"/>
<dbReference type="GO" id="GO:0005737">
    <property type="term" value="C:cytoplasm"/>
    <property type="evidence" value="ECO:0007669"/>
    <property type="project" value="TreeGrafter"/>
</dbReference>
<evidence type="ECO:0000313" key="5">
    <source>
        <dbReference type="Proteomes" id="UP000541444"/>
    </source>
</evidence>
<feature type="domain" description="Bet v I/Major latex protein" evidence="3">
    <location>
        <begin position="3"/>
        <end position="157"/>
    </location>
</feature>
<dbReference type="InterPro" id="IPR023393">
    <property type="entry name" value="START-like_dom_sf"/>
</dbReference>
<dbReference type="Pfam" id="PF00407">
    <property type="entry name" value="Bet_v_1"/>
    <property type="match status" value="1"/>
</dbReference>
<keyword evidence="2" id="KW-0017">Alkaloid metabolism</keyword>
<dbReference type="InterPro" id="IPR050279">
    <property type="entry name" value="Plant_def-hormone_signal"/>
</dbReference>
<dbReference type="Gene3D" id="3.30.530.20">
    <property type="match status" value="1"/>
</dbReference>